<evidence type="ECO:0000256" key="1">
    <source>
        <dbReference type="ARBA" id="ARBA00007664"/>
    </source>
</evidence>
<name>A0A6J2U650_DROLE</name>
<dbReference type="GeneID" id="115630204"/>
<keyword evidence="10" id="KW-1185">Reference proteome</keyword>
<dbReference type="PROSITE" id="PS50240">
    <property type="entry name" value="TRYPSIN_DOM"/>
    <property type="match status" value="1"/>
</dbReference>
<evidence type="ECO:0000256" key="3">
    <source>
        <dbReference type="ARBA" id="ARBA00022729"/>
    </source>
</evidence>
<dbReference type="Proteomes" id="UP000504634">
    <property type="component" value="Unplaced"/>
</dbReference>
<evidence type="ECO:0000256" key="5">
    <source>
        <dbReference type="ARBA" id="ARBA00022825"/>
    </source>
</evidence>
<dbReference type="AlphaFoldDB" id="A0A6J2U650"/>
<dbReference type="InterPro" id="IPR009003">
    <property type="entry name" value="Peptidase_S1_PA"/>
</dbReference>
<dbReference type="PRINTS" id="PR00722">
    <property type="entry name" value="CHYMOTRYPSIN"/>
</dbReference>
<dbReference type="InterPro" id="IPR033116">
    <property type="entry name" value="TRYPSIN_SER"/>
</dbReference>
<sequence>MGGNAISIEDTPWIAAILNERGKQNCGGAIYDDRVIVTAAHCLEGLVPQDLRVRIGSSNKTDGGILLNVDRFIIHKDYDKKSNFSVDIGVLLLSSSINLKDNANVKPIELAKTAPDVGTQAFLSGWGRTGYGETDVLKGVTIDIVDMALCEEEHPQDKLINELLCAGRLGSKDACVGDSGSPLVANGKLIGVVSTGPECPHNTVGGVYANVAVLHDWIVANAKVIRNLRNY</sequence>
<evidence type="ECO:0000256" key="2">
    <source>
        <dbReference type="ARBA" id="ARBA00022670"/>
    </source>
</evidence>
<evidence type="ECO:0000256" key="7">
    <source>
        <dbReference type="ARBA" id="ARBA00023157"/>
    </source>
</evidence>
<dbReference type="GO" id="GO:0004252">
    <property type="term" value="F:serine-type endopeptidase activity"/>
    <property type="evidence" value="ECO:0007669"/>
    <property type="project" value="InterPro"/>
</dbReference>
<dbReference type="SMART" id="SM00020">
    <property type="entry name" value="Tryp_SPc"/>
    <property type="match status" value="1"/>
</dbReference>
<dbReference type="OrthoDB" id="10059102at2759"/>
<evidence type="ECO:0000259" key="9">
    <source>
        <dbReference type="PROSITE" id="PS50240"/>
    </source>
</evidence>
<dbReference type="RefSeq" id="XP_030382632.1">
    <property type="nucleotide sequence ID" value="XM_030526772.1"/>
</dbReference>
<comment type="similarity">
    <text evidence="1">Belongs to the peptidase S1 family.</text>
</comment>
<dbReference type="InterPro" id="IPR001254">
    <property type="entry name" value="Trypsin_dom"/>
</dbReference>
<dbReference type="Gene3D" id="2.40.10.10">
    <property type="entry name" value="Trypsin-like serine proteases"/>
    <property type="match status" value="1"/>
</dbReference>
<dbReference type="CDD" id="cd00190">
    <property type="entry name" value="Tryp_SPc"/>
    <property type="match status" value="1"/>
</dbReference>
<dbReference type="GO" id="GO:0006508">
    <property type="term" value="P:proteolysis"/>
    <property type="evidence" value="ECO:0007669"/>
    <property type="project" value="UniProtKB-KW"/>
</dbReference>
<evidence type="ECO:0000256" key="8">
    <source>
        <dbReference type="RuleBase" id="RU363034"/>
    </source>
</evidence>
<keyword evidence="4 8" id="KW-0378">Hydrolase</keyword>
<dbReference type="InterPro" id="IPR050430">
    <property type="entry name" value="Peptidase_S1"/>
</dbReference>
<dbReference type="FunFam" id="2.40.10.10:FF:000068">
    <property type="entry name" value="transmembrane protease serine 2"/>
    <property type="match status" value="1"/>
</dbReference>
<dbReference type="InterPro" id="IPR018114">
    <property type="entry name" value="TRYPSIN_HIS"/>
</dbReference>
<keyword evidence="3" id="KW-0732">Signal</keyword>
<keyword evidence="2 8" id="KW-0645">Protease</keyword>
<dbReference type="PANTHER" id="PTHR24276">
    <property type="entry name" value="POLYSERASE-RELATED"/>
    <property type="match status" value="1"/>
</dbReference>
<dbReference type="Pfam" id="PF00089">
    <property type="entry name" value="Trypsin"/>
    <property type="match status" value="1"/>
</dbReference>
<keyword evidence="5 8" id="KW-0720">Serine protease</keyword>
<evidence type="ECO:0000313" key="11">
    <source>
        <dbReference type="RefSeq" id="XP_030382632.1"/>
    </source>
</evidence>
<organism evidence="10 11">
    <name type="scientific">Drosophila lebanonensis</name>
    <name type="common">Fruit fly</name>
    <name type="synonym">Scaptodrosophila lebanonensis</name>
    <dbReference type="NCBI Taxonomy" id="7225"/>
    <lineage>
        <taxon>Eukaryota</taxon>
        <taxon>Metazoa</taxon>
        <taxon>Ecdysozoa</taxon>
        <taxon>Arthropoda</taxon>
        <taxon>Hexapoda</taxon>
        <taxon>Insecta</taxon>
        <taxon>Pterygota</taxon>
        <taxon>Neoptera</taxon>
        <taxon>Endopterygota</taxon>
        <taxon>Diptera</taxon>
        <taxon>Brachycera</taxon>
        <taxon>Muscomorpha</taxon>
        <taxon>Ephydroidea</taxon>
        <taxon>Drosophilidae</taxon>
        <taxon>Scaptodrosophila</taxon>
    </lineage>
</organism>
<proteinExistence type="inferred from homology"/>
<evidence type="ECO:0000256" key="6">
    <source>
        <dbReference type="ARBA" id="ARBA00023145"/>
    </source>
</evidence>
<dbReference type="PANTHER" id="PTHR24276:SF98">
    <property type="entry name" value="FI18310P1-RELATED"/>
    <property type="match status" value="1"/>
</dbReference>
<dbReference type="PROSITE" id="PS00135">
    <property type="entry name" value="TRYPSIN_SER"/>
    <property type="match status" value="1"/>
</dbReference>
<accession>A0A6J2U650</accession>
<gene>
    <name evidence="11" type="primary">LOC115630204</name>
</gene>
<dbReference type="PROSITE" id="PS00134">
    <property type="entry name" value="TRYPSIN_HIS"/>
    <property type="match status" value="1"/>
</dbReference>
<evidence type="ECO:0000313" key="10">
    <source>
        <dbReference type="Proteomes" id="UP000504634"/>
    </source>
</evidence>
<dbReference type="InterPro" id="IPR001314">
    <property type="entry name" value="Peptidase_S1A"/>
</dbReference>
<reference evidence="11" key="1">
    <citation type="submission" date="2025-08" db="UniProtKB">
        <authorList>
            <consortium name="RefSeq"/>
        </authorList>
    </citation>
    <scope>IDENTIFICATION</scope>
    <source>
        <strain evidence="11">11010-0011.00</strain>
        <tissue evidence="11">Whole body</tissue>
    </source>
</reference>
<dbReference type="InterPro" id="IPR043504">
    <property type="entry name" value="Peptidase_S1_PA_chymotrypsin"/>
</dbReference>
<protein>
    <submittedName>
        <fullName evidence="11">Trypsin beta-like</fullName>
    </submittedName>
</protein>
<keyword evidence="7" id="KW-1015">Disulfide bond</keyword>
<keyword evidence="6" id="KW-0865">Zymogen</keyword>
<evidence type="ECO:0000256" key="4">
    <source>
        <dbReference type="ARBA" id="ARBA00022801"/>
    </source>
</evidence>
<feature type="domain" description="Peptidase S1" evidence="9">
    <location>
        <begin position="1"/>
        <end position="223"/>
    </location>
</feature>
<dbReference type="SUPFAM" id="SSF50494">
    <property type="entry name" value="Trypsin-like serine proteases"/>
    <property type="match status" value="1"/>
</dbReference>